<feature type="region of interest" description="Disordered" evidence="3">
    <location>
        <begin position="28"/>
        <end position="59"/>
    </location>
</feature>
<comment type="similarity">
    <text evidence="1">Belongs to the PemK/MazF family.</text>
</comment>
<proteinExistence type="inferred from homology"/>
<keyword evidence="5" id="KW-1185">Reference proteome</keyword>
<dbReference type="OrthoDB" id="5184628at2"/>
<accession>A0A3Q8WSV2</accession>
<keyword evidence="2" id="KW-1277">Toxin-antitoxin system</keyword>
<evidence type="ECO:0000256" key="2">
    <source>
        <dbReference type="ARBA" id="ARBA00022649"/>
    </source>
</evidence>
<dbReference type="Pfam" id="PF02452">
    <property type="entry name" value="PemK_toxin"/>
    <property type="match status" value="1"/>
</dbReference>
<gene>
    <name evidence="4" type="ORF">EJO69_03700</name>
</gene>
<evidence type="ECO:0000313" key="5">
    <source>
        <dbReference type="Proteomes" id="UP000270021"/>
    </source>
</evidence>
<dbReference type="InterPro" id="IPR011067">
    <property type="entry name" value="Plasmid_toxin/cell-grow_inhib"/>
</dbReference>
<evidence type="ECO:0000256" key="1">
    <source>
        <dbReference type="ARBA" id="ARBA00007521"/>
    </source>
</evidence>
<sequence>MDGVSLFNRAVNLAKSVANAPETRRLVRDVLSRGDRSQSPRPAARERGQAPLGPQDDAVEYSPAIHGRASFSYDPSPDGDADPGEVVWTWVPYEDDPTQGKDRPVLVLARLGDAVIYAQMTSKDHVDYGGDSSREDHLGRSWVDIGSGDWDRQGRPSEVRIDRLLIAHKDSIRREGGRLDKTRFTHVARAVSSIHRR</sequence>
<evidence type="ECO:0000313" key="4">
    <source>
        <dbReference type="EMBL" id="AZN29510.1"/>
    </source>
</evidence>
<dbReference type="InterPro" id="IPR003477">
    <property type="entry name" value="PemK-like"/>
</dbReference>
<dbReference type="AlphaFoldDB" id="A0A3Q8WSV2"/>
<dbReference type="EMBL" id="CP034438">
    <property type="protein sequence ID" value="AZN29510.1"/>
    <property type="molecule type" value="Genomic_DNA"/>
</dbReference>
<dbReference type="Gene3D" id="2.30.30.110">
    <property type="match status" value="1"/>
</dbReference>
<dbReference type="KEGG" id="fsl:EJO69_03700"/>
<dbReference type="GO" id="GO:0003677">
    <property type="term" value="F:DNA binding"/>
    <property type="evidence" value="ECO:0007669"/>
    <property type="project" value="InterPro"/>
</dbReference>
<dbReference type="SUPFAM" id="SSF50118">
    <property type="entry name" value="Cell growth inhibitor/plasmid maintenance toxic component"/>
    <property type="match status" value="1"/>
</dbReference>
<evidence type="ECO:0000256" key="3">
    <source>
        <dbReference type="SAM" id="MobiDB-lite"/>
    </source>
</evidence>
<name>A0A3Q8WSV2_9ACTO</name>
<feature type="compositionally biased region" description="Basic and acidic residues" evidence="3">
    <location>
        <begin position="28"/>
        <end position="48"/>
    </location>
</feature>
<dbReference type="Proteomes" id="UP000270021">
    <property type="component" value="Chromosome"/>
</dbReference>
<protein>
    <submittedName>
        <fullName evidence="4">Type II toxin-antitoxin system PemK/MazF family toxin</fullName>
    </submittedName>
</protein>
<organism evidence="4 5">
    <name type="scientific">Flaviflexus salsibiostraticola</name>
    <dbReference type="NCBI Taxonomy" id="1282737"/>
    <lineage>
        <taxon>Bacteria</taxon>
        <taxon>Bacillati</taxon>
        <taxon>Actinomycetota</taxon>
        <taxon>Actinomycetes</taxon>
        <taxon>Actinomycetales</taxon>
        <taxon>Actinomycetaceae</taxon>
        <taxon>Flaviflexus</taxon>
    </lineage>
</organism>
<reference evidence="4 5" key="1">
    <citation type="submission" date="2018-12" db="EMBL/GenBank/DDBJ databases">
        <title>Complete genome sequence of Flaviflexus salsibiostraticola KCTC 33148.</title>
        <authorList>
            <person name="Bae J.-W."/>
        </authorList>
    </citation>
    <scope>NUCLEOTIDE SEQUENCE [LARGE SCALE GENOMIC DNA]</scope>
    <source>
        <strain evidence="4 5">KCTC 33148</strain>
    </source>
</reference>